<gene>
    <name evidence="1" type="ORF">LR394_05065</name>
</gene>
<dbReference type="EMBL" id="JAJOMB010000002">
    <property type="protein sequence ID" value="MCD5310257.1"/>
    <property type="molecule type" value="Genomic_DNA"/>
</dbReference>
<dbReference type="AlphaFoldDB" id="A0A9X1SS39"/>
<sequence>MPDVNVDPVAARNVIKVMNQHKDTIITDLDDLLTKVTALLTNDGGLWLKQSSPVMSVEFATFQKNLRDAIANIQNFGESFESTVKNLEDLDLGYSKTSEPADA</sequence>
<comment type="caution">
    <text evidence="1">The sequence shown here is derived from an EMBL/GenBank/DDBJ whole genome shotgun (WGS) entry which is preliminary data.</text>
</comment>
<accession>A0A9X1SS39</accession>
<evidence type="ECO:0000313" key="1">
    <source>
        <dbReference type="EMBL" id="MCD5310257.1"/>
    </source>
</evidence>
<name>A0A9X1SS39_9ACTN</name>
<evidence type="ECO:0000313" key="2">
    <source>
        <dbReference type="Proteomes" id="UP001138997"/>
    </source>
</evidence>
<dbReference type="Proteomes" id="UP001138997">
    <property type="component" value="Unassembled WGS sequence"/>
</dbReference>
<dbReference type="RefSeq" id="WP_231439183.1">
    <property type="nucleotide sequence ID" value="NZ_JAJOMB010000002.1"/>
</dbReference>
<keyword evidence="2" id="KW-1185">Reference proteome</keyword>
<protein>
    <submittedName>
        <fullName evidence="1">Uncharacterized protein</fullName>
    </submittedName>
</protein>
<reference evidence="1" key="1">
    <citation type="submission" date="2021-11" db="EMBL/GenBank/DDBJ databases">
        <title>Streptomyces corallinus and Kineosporia corallina sp. nov., two new coral-derived marine actinobacteria.</title>
        <authorList>
            <person name="Buangrab K."/>
            <person name="Sutthacheep M."/>
            <person name="Yeemin T."/>
            <person name="Harunari E."/>
            <person name="Igarashi Y."/>
            <person name="Sripreechasak P."/>
            <person name="Kanchanasin P."/>
            <person name="Tanasupawat S."/>
            <person name="Phongsopitanun W."/>
        </authorList>
    </citation>
    <scope>NUCLEOTIDE SEQUENCE</scope>
    <source>
        <strain evidence="1">JCM 31032</strain>
    </source>
</reference>
<organism evidence="1 2">
    <name type="scientific">Kineosporia babensis</name>
    <dbReference type="NCBI Taxonomy" id="499548"/>
    <lineage>
        <taxon>Bacteria</taxon>
        <taxon>Bacillati</taxon>
        <taxon>Actinomycetota</taxon>
        <taxon>Actinomycetes</taxon>
        <taxon>Kineosporiales</taxon>
        <taxon>Kineosporiaceae</taxon>
        <taxon>Kineosporia</taxon>
    </lineage>
</organism>
<proteinExistence type="predicted"/>